<proteinExistence type="predicted"/>
<keyword evidence="2" id="KW-1185">Reference proteome</keyword>
<comment type="caution">
    <text evidence="1">The sequence shown here is derived from an EMBL/GenBank/DDBJ whole genome shotgun (WGS) entry which is preliminary data.</text>
</comment>
<sequence length="45" mass="5296">MSAIERDFAINEKKPAFWKGDFVLDWVYHVLSSFSKIMIVVMKSM</sequence>
<name>A0A077PLX9_XENBV</name>
<gene>
    <name evidence="1" type="ORF">XBKQ1_650001</name>
</gene>
<accession>A0A077PLX9</accession>
<evidence type="ECO:0000313" key="1">
    <source>
        <dbReference type="EMBL" id="CDH21716.1"/>
    </source>
</evidence>
<dbReference type="EMBL" id="CBSY010000256">
    <property type="protein sequence ID" value="CDH21716.1"/>
    <property type="molecule type" value="Genomic_DNA"/>
</dbReference>
<dbReference type="AlphaFoldDB" id="A0A077PLX9"/>
<reference evidence="1" key="1">
    <citation type="submission" date="2013-07" db="EMBL/GenBank/DDBJ databases">
        <title>Sub-species coevolution in mutualistic symbiosis.</title>
        <authorList>
            <person name="Murfin K."/>
            <person name="Klassen J."/>
            <person name="Lee M."/>
            <person name="Forst S."/>
            <person name="Stock P."/>
            <person name="Goodrich-Blair H."/>
        </authorList>
    </citation>
    <scope>NUCLEOTIDE SEQUENCE [LARGE SCALE GENOMIC DNA]</scope>
    <source>
        <strain evidence="1">Kraussei Quebec</strain>
    </source>
</reference>
<evidence type="ECO:0000313" key="2">
    <source>
        <dbReference type="Proteomes" id="UP000028500"/>
    </source>
</evidence>
<dbReference type="HOGENOM" id="CLU_3207100_0_0_6"/>
<protein>
    <submittedName>
        <fullName evidence="1">Uncharacterized protein</fullName>
    </submittedName>
</protein>
<dbReference type="Proteomes" id="UP000028500">
    <property type="component" value="Unassembled WGS sequence"/>
</dbReference>
<organism evidence="1 2">
    <name type="scientific">Xenorhabdus bovienii str. kraussei Quebec</name>
    <dbReference type="NCBI Taxonomy" id="1398203"/>
    <lineage>
        <taxon>Bacteria</taxon>
        <taxon>Pseudomonadati</taxon>
        <taxon>Pseudomonadota</taxon>
        <taxon>Gammaproteobacteria</taxon>
        <taxon>Enterobacterales</taxon>
        <taxon>Morganellaceae</taxon>
        <taxon>Xenorhabdus</taxon>
    </lineage>
</organism>